<comment type="subcellular location">
    <subcellularLocation>
        <location evidence="1">Membrane</location>
        <topology evidence="1">Single-pass membrane protein</topology>
    </subcellularLocation>
</comment>
<feature type="transmembrane region" description="Helical" evidence="5">
    <location>
        <begin position="7"/>
        <end position="26"/>
    </location>
</feature>
<evidence type="ECO:0000256" key="4">
    <source>
        <dbReference type="ARBA" id="ARBA00023136"/>
    </source>
</evidence>
<keyword evidence="8" id="KW-1185">Reference proteome</keyword>
<dbReference type="Pfam" id="PF04357">
    <property type="entry name" value="TamB"/>
    <property type="match status" value="1"/>
</dbReference>
<reference evidence="7 8" key="1">
    <citation type="submission" date="2018-12" db="EMBL/GenBank/DDBJ databases">
        <title>Legionella sp,whole genome shotgun sequence.</title>
        <authorList>
            <person name="Wu H."/>
        </authorList>
    </citation>
    <scope>NUCLEOTIDE SEQUENCE [LARGE SCALE GENOMIC DNA]</scope>
    <source>
        <strain evidence="8">km714</strain>
    </source>
</reference>
<accession>A0A433JN44</accession>
<keyword evidence="2 5" id="KW-0812">Transmembrane</keyword>
<feature type="domain" description="Translocation and assembly module TamB C-terminal" evidence="6">
    <location>
        <begin position="612"/>
        <end position="976"/>
    </location>
</feature>
<dbReference type="AlphaFoldDB" id="A0A433JN44"/>
<dbReference type="GO" id="GO:0005886">
    <property type="term" value="C:plasma membrane"/>
    <property type="evidence" value="ECO:0007669"/>
    <property type="project" value="InterPro"/>
</dbReference>
<keyword evidence="3 5" id="KW-1133">Transmembrane helix</keyword>
<organism evidence="7 8">
    <name type="scientific">Legionella septentrionalis</name>
    <dbReference type="NCBI Taxonomy" id="2498109"/>
    <lineage>
        <taxon>Bacteria</taxon>
        <taxon>Pseudomonadati</taxon>
        <taxon>Pseudomonadota</taxon>
        <taxon>Gammaproteobacteria</taxon>
        <taxon>Legionellales</taxon>
        <taxon>Legionellaceae</taxon>
        <taxon>Legionella</taxon>
    </lineage>
</organism>
<evidence type="ECO:0000256" key="2">
    <source>
        <dbReference type="ARBA" id="ARBA00022692"/>
    </source>
</evidence>
<protein>
    <recommendedName>
        <fullName evidence="6">Translocation and assembly module TamB C-terminal domain-containing protein</fullName>
    </recommendedName>
</protein>
<evidence type="ECO:0000256" key="3">
    <source>
        <dbReference type="ARBA" id="ARBA00022989"/>
    </source>
</evidence>
<dbReference type="InterPro" id="IPR007452">
    <property type="entry name" value="TamB_C"/>
</dbReference>
<gene>
    <name evidence="7" type="ORF">EKM59_00225</name>
</gene>
<dbReference type="Proteomes" id="UP000288012">
    <property type="component" value="Unassembled WGS sequence"/>
</dbReference>
<name>A0A433JN44_9GAMM</name>
<dbReference type="PANTHER" id="PTHR36985">
    <property type="entry name" value="TRANSLOCATION AND ASSEMBLY MODULE SUBUNIT TAMB"/>
    <property type="match status" value="1"/>
</dbReference>
<dbReference type="GO" id="GO:0097347">
    <property type="term" value="C:TAM protein secretion complex"/>
    <property type="evidence" value="ECO:0007669"/>
    <property type="project" value="TreeGrafter"/>
</dbReference>
<evidence type="ECO:0000313" key="7">
    <source>
        <dbReference type="EMBL" id="RUQ91523.1"/>
    </source>
</evidence>
<dbReference type="GO" id="GO:0009306">
    <property type="term" value="P:protein secretion"/>
    <property type="evidence" value="ECO:0007669"/>
    <property type="project" value="InterPro"/>
</dbReference>
<evidence type="ECO:0000313" key="8">
    <source>
        <dbReference type="Proteomes" id="UP000288012"/>
    </source>
</evidence>
<sequence>MGYLKSAAYIIFLVFILLASLVLFLLTTTPGLYVALQLANLTLPGTLKIHHPQGRLIDELSFSELTYADDTLTVRLVHGRINWKLTSLLHRNFSISRLYAREVLIDIKDTPKAIEQTASQDFSFPTLPVDLTIHKLTIKKIEFRQLGITHQVQKFHAKAVLNNKIWDFPELSAAYGDYAFSLQATGGVQAPYVLTASLHVMPLDLQKEQLQAHFNLNGDLSLYHLQGQLSGPVQGNVAGLLKKGRDVHVKISWNHLKWPIHDKQNVETKKGSITVTGTLPNLNIQSEVDLLTPVAAQWTMQAWVKDKKVHARSVIRTAQGNITNTLAYDEKSQPKLQGQLTSKSFNLIPLGIPIDELQFTTKFSGDSVKTLSAYSNLSGRYLNTLLQANVSYAEEKVKGRIALGPNTITFKGQPPLQLEAAFTLPQPKLLTEALAGLETTLTGKLILRDEQHGKLNLAIGAGKYQSAQDPDLPPILFQGGNINFNLQPDKLKIAGMLIIDPNKKLNLNFNFPKFHLTQFNLARQSVDGKLNLRINSLQFLKGLSPLFEKPEGELTMNLLVKGKVQKPVVEGELLLNKGYVFIPKLNLTLNPIEIRLISQNQHWTAKGIAHAKGKNLTIDGNGQFTPGLSGMIKLTGEQFPLMDTAETTLNISPNLTLTFKNNAFALDGTVLVPSATLKPISFSSTVDLSEDAVFVQDEPAAAPLNLTTNVKIVMGDHVELDIKGLHGFLDGSLQIKQYPKQPPFAVGELTIRDGTYKAYGQDLTIQEGQLLFSGGMITNPGIRIRAIRTFKNASGNFSGSNQLFDFNPGNLQTLDLGNKTIVGIEVSGRISSTKVKLFSIPANLSQADILSMLILGKPANQASKSGGQLLLTAISAMDLDSGTKGVQLLDQLKQALGFDFNLESTSQYNQQTNQMTDGTAFVVGKSLTNRLYLSYNIGLFQEDSNVLTLKYLLNKFFSLQVTASDSGSGIDLLYTHSQD</sequence>
<proteinExistence type="predicted"/>
<comment type="caution">
    <text evidence="7">The sequence shown here is derived from an EMBL/GenBank/DDBJ whole genome shotgun (WGS) entry which is preliminary data.</text>
</comment>
<keyword evidence="4 5" id="KW-0472">Membrane</keyword>
<dbReference type="PANTHER" id="PTHR36985:SF1">
    <property type="entry name" value="TRANSLOCATION AND ASSEMBLY MODULE SUBUNIT TAMB"/>
    <property type="match status" value="1"/>
</dbReference>
<evidence type="ECO:0000259" key="6">
    <source>
        <dbReference type="Pfam" id="PF04357"/>
    </source>
</evidence>
<evidence type="ECO:0000256" key="5">
    <source>
        <dbReference type="SAM" id="Phobius"/>
    </source>
</evidence>
<dbReference type="RefSeq" id="WP_126953785.1">
    <property type="nucleotide sequence ID" value="NZ_RZGR01000001.1"/>
</dbReference>
<dbReference type="EMBL" id="RZGR01000001">
    <property type="protein sequence ID" value="RUQ91523.1"/>
    <property type="molecule type" value="Genomic_DNA"/>
</dbReference>
<evidence type="ECO:0000256" key="1">
    <source>
        <dbReference type="ARBA" id="ARBA00004167"/>
    </source>
</evidence>